<accession>A0ABV1J4U4</accession>
<keyword evidence="5" id="KW-0804">Transcription</keyword>
<keyword evidence="1 6" id="KW-0597">Phosphoprotein</keyword>
<evidence type="ECO:0000256" key="6">
    <source>
        <dbReference type="PROSITE-ProRule" id="PRU00169"/>
    </source>
</evidence>
<keyword evidence="11" id="KW-1185">Reference proteome</keyword>
<dbReference type="SUPFAM" id="SSF52172">
    <property type="entry name" value="CheY-like"/>
    <property type="match status" value="1"/>
</dbReference>
<evidence type="ECO:0000313" key="11">
    <source>
        <dbReference type="Proteomes" id="UP001481872"/>
    </source>
</evidence>
<dbReference type="EMBL" id="JBBNPS010000004">
    <property type="protein sequence ID" value="MEQ3353203.1"/>
    <property type="molecule type" value="Genomic_DNA"/>
</dbReference>
<dbReference type="InterPro" id="IPR036388">
    <property type="entry name" value="WH-like_DNA-bd_sf"/>
</dbReference>
<protein>
    <submittedName>
        <fullName evidence="10">Response regulator transcription factor</fullName>
    </submittedName>
</protein>
<dbReference type="SMART" id="SM00448">
    <property type="entry name" value="REC"/>
    <property type="match status" value="1"/>
</dbReference>
<evidence type="ECO:0000256" key="3">
    <source>
        <dbReference type="ARBA" id="ARBA00023015"/>
    </source>
</evidence>
<dbReference type="InterPro" id="IPR039420">
    <property type="entry name" value="WalR-like"/>
</dbReference>
<feature type="domain" description="OmpR/PhoB-type" evidence="9">
    <location>
        <begin position="121"/>
        <end position="217"/>
    </location>
</feature>
<evidence type="ECO:0000256" key="2">
    <source>
        <dbReference type="ARBA" id="ARBA00023012"/>
    </source>
</evidence>
<organism evidence="10 11">
    <name type="scientific">Aedoeadaptatus acetigenes</name>
    <dbReference type="NCBI Taxonomy" id="2981723"/>
    <lineage>
        <taxon>Bacteria</taxon>
        <taxon>Bacillati</taxon>
        <taxon>Bacillota</taxon>
        <taxon>Tissierellia</taxon>
        <taxon>Tissierellales</taxon>
        <taxon>Peptoniphilaceae</taxon>
        <taxon>Aedoeadaptatus</taxon>
    </lineage>
</organism>
<reference evidence="10 11" key="1">
    <citation type="submission" date="2024-04" db="EMBL/GenBank/DDBJ databases">
        <title>Human intestinal bacterial collection.</title>
        <authorList>
            <person name="Pauvert C."/>
            <person name="Hitch T.C.A."/>
            <person name="Clavel T."/>
        </authorList>
    </citation>
    <scope>NUCLEOTIDE SEQUENCE [LARGE SCALE GENOMIC DNA]</scope>
    <source>
        <strain evidence="10 11">CLA-SR-H026</strain>
    </source>
</reference>
<dbReference type="InterPro" id="IPR001789">
    <property type="entry name" value="Sig_transdc_resp-reg_receiver"/>
</dbReference>
<sequence length="220" mass="25087">MKILMIEDDETIVYGVKTYLARYDMEVVAASRLGDVGEEQIRSADLLILDVNLPDGSGFDFLNWVRSFSKLPILMLTVKGDEDYVVKGLSQGADEYVAKPFSLPVLKARIDNLFKRLGPEEELPEFKELILDRQSKTAILRGDAVDLNRQEFDLLAMLLEHRGRQLLRSQLIDEVWGFGDEVNDNTLTVAVKRLRKKLGPYGHFIKTVRGMGYFWEDGDD</sequence>
<evidence type="ECO:0000256" key="7">
    <source>
        <dbReference type="PROSITE-ProRule" id="PRU01091"/>
    </source>
</evidence>
<dbReference type="Pfam" id="PF00072">
    <property type="entry name" value="Response_reg"/>
    <property type="match status" value="1"/>
</dbReference>
<dbReference type="PANTHER" id="PTHR48111">
    <property type="entry name" value="REGULATOR OF RPOS"/>
    <property type="match status" value="1"/>
</dbReference>
<keyword evidence="2" id="KW-0902">Two-component regulatory system</keyword>
<dbReference type="RefSeq" id="WP_349053591.1">
    <property type="nucleotide sequence ID" value="NZ_JBBNPS010000004.1"/>
</dbReference>
<dbReference type="Gene3D" id="3.40.50.2300">
    <property type="match status" value="1"/>
</dbReference>
<evidence type="ECO:0000256" key="4">
    <source>
        <dbReference type="ARBA" id="ARBA00023125"/>
    </source>
</evidence>
<name>A0ABV1J4U4_9FIRM</name>
<evidence type="ECO:0000259" key="8">
    <source>
        <dbReference type="PROSITE" id="PS50110"/>
    </source>
</evidence>
<dbReference type="InterPro" id="IPR016032">
    <property type="entry name" value="Sig_transdc_resp-reg_C-effctor"/>
</dbReference>
<dbReference type="SMART" id="SM00862">
    <property type="entry name" value="Trans_reg_C"/>
    <property type="match status" value="1"/>
</dbReference>
<dbReference type="PROSITE" id="PS50110">
    <property type="entry name" value="RESPONSE_REGULATORY"/>
    <property type="match status" value="1"/>
</dbReference>
<dbReference type="SUPFAM" id="SSF46894">
    <property type="entry name" value="C-terminal effector domain of the bipartite response regulators"/>
    <property type="match status" value="1"/>
</dbReference>
<feature type="domain" description="Response regulatory" evidence="8">
    <location>
        <begin position="2"/>
        <end position="114"/>
    </location>
</feature>
<proteinExistence type="predicted"/>
<gene>
    <name evidence="10" type="ORF">AAA081_02650</name>
</gene>
<dbReference type="CDD" id="cd00383">
    <property type="entry name" value="trans_reg_C"/>
    <property type="match status" value="1"/>
</dbReference>
<dbReference type="PROSITE" id="PS51755">
    <property type="entry name" value="OMPR_PHOB"/>
    <property type="match status" value="1"/>
</dbReference>
<dbReference type="Gene3D" id="1.10.10.10">
    <property type="entry name" value="Winged helix-like DNA-binding domain superfamily/Winged helix DNA-binding domain"/>
    <property type="match status" value="1"/>
</dbReference>
<dbReference type="InterPro" id="IPR011006">
    <property type="entry name" value="CheY-like_superfamily"/>
</dbReference>
<evidence type="ECO:0000256" key="1">
    <source>
        <dbReference type="ARBA" id="ARBA00022553"/>
    </source>
</evidence>
<comment type="caution">
    <text evidence="10">The sequence shown here is derived from an EMBL/GenBank/DDBJ whole genome shotgun (WGS) entry which is preliminary data.</text>
</comment>
<dbReference type="Pfam" id="PF00486">
    <property type="entry name" value="Trans_reg_C"/>
    <property type="match status" value="1"/>
</dbReference>
<feature type="DNA-binding region" description="OmpR/PhoB-type" evidence="7">
    <location>
        <begin position="121"/>
        <end position="217"/>
    </location>
</feature>
<evidence type="ECO:0000313" key="10">
    <source>
        <dbReference type="EMBL" id="MEQ3353203.1"/>
    </source>
</evidence>
<evidence type="ECO:0000259" key="9">
    <source>
        <dbReference type="PROSITE" id="PS51755"/>
    </source>
</evidence>
<evidence type="ECO:0000256" key="5">
    <source>
        <dbReference type="ARBA" id="ARBA00023163"/>
    </source>
</evidence>
<keyword evidence="3" id="KW-0805">Transcription regulation</keyword>
<dbReference type="Proteomes" id="UP001481872">
    <property type="component" value="Unassembled WGS sequence"/>
</dbReference>
<dbReference type="CDD" id="cd17574">
    <property type="entry name" value="REC_OmpR"/>
    <property type="match status" value="1"/>
</dbReference>
<dbReference type="PANTHER" id="PTHR48111:SF1">
    <property type="entry name" value="TWO-COMPONENT RESPONSE REGULATOR ORR33"/>
    <property type="match status" value="1"/>
</dbReference>
<keyword evidence="4 7" id="KW-0238">DNA-binding</keyword>
<dbReference type="InterPro" id="IPR001867">
    <property type="entry name" value="OmpR/PhoB-type_DNA-bd"/>
</dbReference>
<feature type="modified residue" description="4-aspartylphosphate" evidence="6">
    <location>
        <position position="50"/>
    </location>
</feature>